<protein>
    <submittedName>
        <fullName evidence="3">Uncharacterized protein</fullName>
    </submittedName>
</protein>
<keyword evidence="2" id="KW-0472">Membrane</keyword>
<feature type="region of interest" description="Disordered" evidence="1">
    <location>
        <begin position="1"/>
        <end position="21"/>
    </location>
</feature>
<feature type="transmembrane region" description="Helical" evidence="2">
    <location>
        <begin position="89"/>
        <end position="108"/>
    </location>
</feature>
<dbReference type="EMBL" id="FNCV01000004">
    <property type="protein sequence ID" value="SDH04862.1"/>
    <property type="molecule type" value="Genomic_DNA"/>
</dbReference>
<evidence type="ECO:0000313" key="3">
    <source>
        <dbReference type="EMBL" id="SDH04862.1"/>
    </source>
</evidence>
<dbReference type="STRING" id="83401.SAMN05421742_10431"/>
<name>A0A1G7Z7Y0_9PROT</name>
<keyword evidence="2" id="KW-0812">Transmembrane</keyword>
<keyword evidence="4" id="KW-1185">Reference proteome</keyword>
<evidence type="ECO:0000256" key="2">
    <source>
        <dbReference type="SAM" id="Phobius"/>
    </source>
</evidence>
<evidence type="ECO:0000313" key="4">
    <source>
        <dbReference type="Proteomes" id="UP000217076"/>
    </source>
</evidence>
<proteinExistence type="predicted"/>
<organism evidence="3 4">
    <name type="scientific">Roseospirillum parvum</name>
    <dbReference type="NCBI Taxonomy" id="83401"/>
    <lineage>
        <taxon>Bacteria</taxon>
        <taxon>Pseudomonadati</taxon>
        <taxon>Pseudomonadota</taxon>
        <taxon>Alphaproteobacteria</taxon>
        <taxon>Rhodospirillales</taxon>
        <taxon>Rhodospirillaceae</taxon>
        <taxon>Roseospirillum</taxon>
    </lineage>
</organism>
<sequence length="109" mass="12212">MAFGRRFDTRDPTDQAQKRLGGRIEEAADRQFDQLMAGRDPATLDEAAYAELRREARARANNALMGTLDDSNWAWNAETGQFARRRGSMLKVVAAGVVGLIGLILWRLF</sequence>
<evidence type="ECO:0000256" key="1">
    <source>
        <dbReference type="SAM" id="MobiDB-lite"/>
    </source>
</evidence>
<gene>
    <name evidence="3" type="ORF">SAMN05421742_10431</name>
</gene>
<reference evidence="4" key="1">
    <citation type="submission" date="2016-10" db="EMBL/GenBank/DDBJ databases">
        <authorList>
            <person name="Varghese N."/>
            <person name="Submissions S."/>
        </authorList>
    </citation>
    <scope>NUCLEOTIDE SEQUENCE [LARGE SCALE GENOMIC DNA]</scope>
    <source>
        <strain evidence="4">930I</strain>
    </source>
</reference>
<dbReference type="Proteomes" id="UP000217076">
    <property type="component" value="Unassembled WGS sequence"/>
</dbReference>
<keyword evidence="2" id="KW-1133">Transmembrane helix</keyword>
<dbReference type="RefSeq" id="WP_092617583.1">
    <property type="nucleotide sequence ID" value="NZ_FNCV01000004.1"/>
</dbReference>
<accession>A0A1G7Z7Y0</accession>
<dbReference type="AlphaFoldDB" id="A0A1G7Z7Y0"/>